<proteinExistence type="predicted"/>
<accession>B8HUF7</accession>
<evidence type="ECO:0000256" key="1">
    <source>
        <dbReference type="SAM" id="Phobius"/>
    </source>
</evidence>
<evidence type="ECO:0000313" key="2">
    <source>
        <dbReference type="EMBL" id="ACL46159.1"/>
    </source>
</evidence>
<dbReference type="AlphaFoldDB" id="B8HUF7"/>
<dbReference type="GO" id="GO:0016020">
    <property type="term" value="C:membrane"/>
    <property type="evidence" value="ECO:0007669"/>
    <property type="project" value="InterPro"/>
</dbReference>
<organism evidence="2">
    <name type="scientific">Cyanothece sp. (strain PCC 7425 / ATCC 29141)</name>
    <dbReference type="NCBI Taxonomy" id="395961"/>
    <lineage>
        <taxon>Bacteria</taxon>
        <taxon>Bacillati</taxon>
        <taxon>Cyanobacteriota</taxon>
        <taxon>Cyanophyceae</taxon>
        <taxon>Gomontiellales</taxon>
        <taxon>Cyanothecaceae</taxon>
        <taxon>Cyanothece</taxon>
    </lineage>
</organism>
<name>B8HUF7_CYAP4</name>
<keyword evidence="1" id="KW-1133">Transmembrane helix</keyword>
<feature type="transmembrane region" description="Helical" evidence="1">
    <location>
        <begin position="162"/>
        <end position="195"/>
    </location>
</feature>
<dbReference type="GO" id="GO:0008654">
    <property type="term" value="P:phospholipid biosynthetic process"/>
    <property type="evidence" value="ECO:0007669"/>
    <property type="project" value="InterPro"/>
</dbReference>
<dbReference type="Pfam" id="PF01066">
    <property type="entry name" value="CDP-OH_P_transf"/>
    <property type="match status" value="1"/>
</dbReference>
<feature type="transmembrane region" description="Helical" evidence="1">
    <location>
        <begin position="120"/>
        <end position="141"/>
    </location>
</feature>
<feature type="transmembrane region" description="Helical" evidence="1">
    <location>
        <begin position="33"/>
        <end position="52"/>
    </location>
</feature>
<feature type="transmembrane region" description="Helical" evidence="1">
    <location>
        <begin position="59"/>
        <end position="79"/>
    </location>
</feature>
<keyword evidence="1" id="KW-0812">Transmembrane</keyword>
<dbReference type="EMBL" id="CP001344">
    <property type="protein sequence ID" value="ACL46159.1"/>
    <property type="molecule type" value="Genomic_DNA"/>
</dbReference>
<gene>
    <name evidence="2" type="ordered locus">Cyan7425_3841</name>
</gene>
<dbReference type="KEGG" id="cyn:Cyan7425_3841"/>
<dbReference type="InterPro" id="IPR043130">
    <property type="entry name" value="CDP-OH_PTrfase_TM_dom"/>
</dbReference>
<protein>
    <submittedName>
        <fullName evidence="2">CDP-alcohol phosphatidyltransferase</fullName>
    </submittedName>
</protein>
<dbReference type="HOGENOM" id="CLU_088602_0_0_3"/>
<dbReference type="eggNOG" id="COG0558">
    <property type="taxonomic scope" value="Bacteria"/>
</dbReference>
<sequence length="205" mass="22131">MALPTIYNLKPAFQNLLRPLVNRLAAWGVRPNTITGAAIVLSILTGGLLFVAQIVPQQLGWVFLLLPPVLFIRMGLNAIDGMLAREHNLQTSLGGILNELGDVISDAALYLPFALFPQSAYLIVPLVILAILTEMAGVLAVTTGSKRRYDGPMGKSDRAVVFAIVSLLLGCGLTPGLWLPVVWVLVILLLLWTIINRVMGAIQTN</sequence>
<dbReference type="STRING" id="395961.Cyan7425_3841"/>
<keyword evidence="1" id="KW-0472">Membrane</keyword>
<dbReference type="InterPro" id="IPR000462">
    <property type="entry name" value="CDP-OH_P_trans"/>
</dbReference>
<dbReference type="GO" id="GO:0016780">
    <property type="term" value="F:phosphotransferase activity, for other substituted phosphate groups"/>
    <property type="evidence" value="ECO:0007669"/>
    <property type="project" value="InterPro"/>
</dbReference>
<reference evidence="2" key="1">
    <citation type="submission" date="2009-01" db="EMBL/GenBank/DDBJ databases">
        <title>Complete sequence of chromosome Cyanothece sp. PCC 7425.</title>
        <authorList>
            <consortium name="US DOE Joint Genome Institute"/>
            <person name="Lucas S."/>
            <person name="Copeland A."/>
            <person name="Lapidus A."/>
            <person name="Glavina del Rio T."/>
            <person name="Dalin E."/>
            <person name="Tice H."/>
            <person name="Bruce D."/>
            <person name="Goodwin L."/>
            <person name="Pitluck S."/>
            <person name="Sims D."/>
            <person name="Meineke L."/>
            <person name="Brettin T."/>
            <person name="Detter J.C."/>
            <person name="Han C."/>
            <person name="Larimer F."/>
            <person name="Land M."/>
            <person name="Hauser L."/>
            <person name="Kyrpides N."/>
            <person name="Ovchinnikova G."/>
            <person name="Liberton M."/>
            <person name="Stoeckel J."/>
            <person name="Banerjee A."/>
            <person name="Singh A."/>
            <person name="Page L."/>
            <person name="Sato H."/>
            <person name="Zhao L."/>
            <person name="Sherman L."/>
            <person name="Pakrasi H."/>
            <person name="Richardson P."/>
        </authorList>
    </citation>
    <scope>NUCLEOTIDE SEQUENCE</scope>
    <source>
        <strain evidence="2">PCC 7425</strain>
    </source>
</reference>
<dbReference type="Gene3D" id="1.20.120.1760">
    <property type="match status" value="1"/>
</dbReference>
<keyword evidence="2" id="KW-0808">Transferase</keyword>